<feature type="signal peptide" evidence="1">
    <location>
        <begin position="1"/>
        <end position="27"/>
    </location>
</feature>
<sequence>MTKIPTSLRQLTLVVLTTLVGATGALAAPPNASAEARYQRDLARCNSGQSNQTTATCLREAGSALAEAQRGTLRNEPGQYQANALRRCEVHQGTERAACEARILGQGDITRGAQAGGLLRQSITVTPPPAN</sequence>
<gene>
    <name evidence="2" type="ORF">BWK72_06450</name>
</gene>
<evidence type="ECO:0000256" key="1">
    <source>
        <dbReference type="SAM" id="SignalP"/>
    </source>
</evidence>
<keyword evidence="1" id="KW-0732">Signal</keyword>
<dbReference type="AlphaFoldDB" id="A0A1W9KVT5"/>
<comment type="caution">
    <text evidence="2">The sequence shown here is derived from an EMBL/GenBank/DDBJ whole genome shotgun (WGS) entry which is preliminary data.</text>
</comment>
<dbReference type="EMBL" id="MTEI01000003">
    <property type="protein sequence ID" value="OQW88623.1"/>
    <property type="molecule type" value="Genomic_DNA"/>
</dbReference>
<accession>A0A1W9KVT5</accession>
<proteinExistence type="predicted"/>
<reference evidence="2 3" key="1">
    <citation type="submission" date="2017-01" db="EMBL/GenBank/DDBJ databases">
        <title>Novel large sulfur bacteria in the metagenomes of groundwater-fed chemosynthetic microbial mats in the Lake Huron basin.</title>
        <authorList>
            <person name="Sharrar A.M."/>
            <person name="Flood B.E."/>
            <person name="Bailey J.V."/>
            <person name="Jones D.S."/>
            <person name="Biddanda B."/>
            <person name="Ruberg S.A."/>
            <person name="Marcus D.N."/>
            <person name="Dick G.J."/>
        </authorList>
    </citation>
    <scope>NUCLEOTIDE SEQUENCE [LARGE SCALE GENOMIC DNA]</scope>
    <source>
        <strain evidence="2">A7</strain>
    </source>
</reference>
<dbReference type="Proteomes" id="UP000192505">
    <property type="component" value="Unassembled WGS sequence"/>
</dbReference>
<organism evidence="2 3">
    <name type="scientific">Rhodoferax ferrireducens</name>
    <dbReference type="NCBI Taxonomy" id="192843"/>
    <lineage>
        <taxon>Bacteria</taxon>
        <taxon>Pseudomonadati</taxon>
        <taxon>Pseudomonadota</taxon>
        <taxon>Betaproteobacteria</taxon>
        <taxon>Burkholderiales</taxon>
        <taxon>Comamonadaceae</taxon>
        <taxon>Rhodoferax</taxon>
    </lineage>
</organism>
<protein>
    <submittedName>
        <fullName evidence="2">Uncharacterized protein</fullName>
    </submittedName>
</protein>
<name>A0A1W9KVT5_9BURK</name>
<evidence type="ECO:0000313" key="2">
    <source>
        <dbReference type="EMBL" id="OQW88623.1"/>
    </source>
</evidence>
<feature type="chain" id="PRO_5013343635" evidence="1">
    <location>
        <begin position="28"/>
        <end position="131"/>
    </location>
</feature>
<evidence type="ECO:0000313" key="3">
    <source>
        <dbReference type="Proteomes" id="UP000192505"/>
    </source>
</evidence>